<dbReference type="InterPro" id="IPR011009">
    <property type="entry name" value="Kinase-like_dom_sf"/>
</dbReference>
<gene>
    <name evidence="3" type="ORF">SGL43_05700</name>
</gene>
<reference evidence="3" key="1">
    <citation type="submission" date="2022-03" db="EMBL/GenBank/DDBJ databases">
        <authorList>
            <person name="Leyn A S."/>
        </authorList>
    </citation>
    <scope>NUCLEOTIDE SEQUENCE</scope>
    <source>
        <strain evidence="3">Streptomyces globisporus 4-3</strain>
    </source>
</reference>
<proteinExistence type="predicted"/>
<keyword evidence="4" id="KW-1185">Reference proteome</keyword>
<dbReference type="InterPro" id="IPR002575">
    <property type="entry name" value="Aminoglycoside_PTrfase"/>
</dbReference>
<dbReference type="Gene3D" id="3.30.200.20">
    <property type="entry name" value="Phosphorylase Kinase, domain 1"/>
    <property type="match status" value="1"/>
</dbReference>
<dbReference type="Gene3D" id="3.90.1200.10">
    <property type="match status" value="1"/>
</dbReference>
<evidence type="ECO:0000313" key="3">
    <source>
        <dbReference type="EMBL" id="CAH9418650.1"/>
    </source>
</evidence>
<organism evidence="3 4">
    <name type="scientific">Streptomyces globisporus</name>
    <dbReference type="NCBI Taxonomy" id="1908"/>
    <lineage>
        <taxon>Bacteria</taxon>
        <taxon>Bacillati</taxon>
        <taxon>Actinomycetota</taxon>
        <taxon>Actinomycetes</taxon>
        <taxon>Kitasatosporales</taxon>
        <taxon>Streptomycetaceae</taxon>
        <taxon>Streptomyces</taxon>
    </lineage>
</organism>
<feature type="region of interest" description="Disordered" evidence="1">
    <location>
        <begin position="344"/>
        <end position="369"/>
    </location>
</feature>
<dbReference type="Pfam" id="PF01636">
    <property type="entry name" value="APH"/>
    <property type="match status" value="1"/>
</dbReference>
<evidence type="ECO:0000256" key="1">
    <source>
        <dbReference type="SAM" id="MobiDB-lite"/>
    </source>
</evidence>
<dbReference type="EMBL" id="CAKXYP010000019">
    <property type="protein sequence ID" value="CAH9418650.1"/>
    <property type="molecule type" value="Genomic_DNA"/>
</dbReference>
<comment type="caution">
    <text evidence="3">The sequence shown here is derived from an EMBL/GenBank/DDBJ whole genome shotgun (WGS) entry which is preliminary data.</text>
</comment>
<dbReference type="InterPro" id="IPR051678">
    <property type="entry name" value="AGP_Transferase"/>
</dbReference>
<feature type="domain" description="Aminoglycoside phosphotransferase" evidence="2">
    <location>
        <begin position="28"/>
        <end position="282"/>
    </location>
</feature>
<evidence type="ECO:0000313" key="4">
    <source>
        <dbReference type="Proteomes" id="UP001154015"/>
    </source>
</evidence>
<sequence length="369" mass="39385">MSDQAPAAPPLPRVLDALGVGERDIASIVPLTGGTYNTVTRVTLADGRDWVVKTPPPHTAALRHERDLLVNEVAFYTAAARAGGPAIPRVVRSEADPAAPTGAYLVMTARPGRPWHEVSPTADDGDEPRLRTELGRIIGQLHGVTGAATSGFGYPAEPFGPLAPTWRSAFTAMTEAVLADAETYRARLPYPVGDIRTVLAGAAPVLDEVTRPALVHFDLWPGNLLVTGEPGARTIGGVIDGERMFWGDPVADFVSLALFGDIERDRDFLAGYAEARGGRVEFTDALRTRYALYRSYLYLIMLVETVPRAVGAEAADRTWELVAPHLVDALESIRNHLSAGAHPAVPRTGWPGGPSPDSRTPPGGCAGRR</sequence>
<dbReference type="PANTHER" id="PTHR21310">
    <property type="entry name" value="AMINOGLYCOSIDE PHOSPHOTRANSFERASE-RELATED-RELATED"/>
    <property type="match status" value="1"/>
</dbReference>
<protein>
    <recommendedName>
        <fullName evidence="2">Aminoglycoside phosphotransferase domain-containing protein</fullName>
    </recommendedName>
</protein>
<accession>A0ABM9H4X4</accession>
<dbReference type="PANTHER" id="PTHR21310:SF15">
    <property type="entry name" value="AMINOGLYCOSIDE PHOSPHOTRANSFERASE DOMAIN-CONTAINING PROTEIN"/>
    <property type="match status" value="1"/>
</dbReference>
<dbReference type="RefSeq" id="WP_318575286.1">
    <property type="nucleotide sequence ID" value="NZ_CAKXYP010000019.1"/>
</dbReference>
<evidence type="ECO:0000259" key="2">
    <source>
        <dbReference type="Pfam" id="PF01636"/>
    </source>
</evidence>
<name>A0ABM9H4X4_STRGL</name>
<dbReference type="Proteomes" id="UP001154015">
    <property type="component" value="Unassembled WGS sequence"/>
</dbReference>
<dbReference type="SUPFAM" id="SSF56112">
    <property type="entry name" value="Protein kinase-like (PK-like)"/>
    <property type="match status" value="1"/>
</dbReference>